<dbReference type="PANTHER" id="PTHR10194">
    <property type="entry name" value="RAS GTPASE-ACTIVATING PROTEINS"/>
    <property type="match status" value="1"/>
</dbReference>
<dbReference type="EMBL" id="CP119894">
    <property type="protein sequence ID" value="WFD26718.1"/>
    <property type="molecule type" value="Genomic_DNA"/>
</dbReference>
<dbReference type="SMART" id="SM00323">
    <property type="entry name" value="RasGAP"/>
    <property type="match status" value="1"/>
</dbReference>
<dbReference type="PROSITE" id="PS50018">
    <property type="entry name" value="RAS_GTPASE_ACTIV_2"/>
    <property type="match status" value="1"/>
</dbReference>
<dbReference type="GO" id="GO:0005096">
    <property type="term" value="F:GTPase activator activity"/>
    <property type="evidence" value="ECO:0007669"/>
    <property type="project" value="UniProtKB-KW"/>
</dbReference>
<accession>A0AAF0ELT5</accession>
<dbReference type="InterPro" id="IPR036865">
    <property type="entry name" value="CRAL-TRIO_dom_sf"/>
</dbReference>
<dbReference type="PANTHER" id="PTHR10194:SF151">
    <property type="entry name" value="NEUROFIBROMIN-A"/>
    <property type="match status" value="1"/>
</dbReference>
<evidence type="ECO:0000256" key="1">
    <source>
        <dbReference type="ARBA" id="ARBA00022468"/>
    </source>
</evidence>
<name>A0AAF0ELT5_9BASI</name>
<feature type="domain" description="Ras-GAP" evidence="2">
    <location>
        <begin position="1090"/>
        <end position="1265"/>
    </location>
</feature>
<dbReference type="InterPro" id="IPR008936">
    <property type="entry name" value="Rho_GTPase_activation_prot"/>
</dbReference>
<dbReference type="Gene3D" id="3.40.525.10">
    <property type="entry name" value="CRAL-TRIO lipid binding domain"/>
    <property type="match status" value="1"/>
</dbReference>
<proteinExistence type="predicted"/>
<dbReference type="InterPro" id="IPR039360">
    <property type="entry name" value="Ras_GTPase"/>
</dbReference>
<dbReference type="CDD" id="cd04519">
    <property type="entry name" value="RasGAP"/>
    <property type="match status" value="1"/>
</dbReference>
<evidence type="ECO:0000313" key="3">
    <source>
        <dbReference type="EMBL" id="WFD26718.1"/>
    </source>
</evidence>
<keyword evidence="4" id="KW-1185">Reference proteome</keyword>
<dbReference type="Gene3D" id="1.10.506.10">
    <property type="entry name" value="GTPase Activation - p120gap, domain 1"/>
    <property type="match status" value="1"/>
</dbReference>
<evidence type="ECO:0000259" key="2">
    <source>
        <dbReference type="PROSITE" id="PS50018"/>
    </source>
</evidence>
<reference evidence="3" key="1">
    <citation type="submission" date="2023-03" db="EMBL/GenBank/DDBJ databases">
        <title>Mating type loci evolution in Malassezia.</title>
        <authorList>
            <person name="Coelho M.A."/>
        </authorList>
    </citation>
    <scope>NUCLEOTIDE SEQUENCE</scope>
    <source>
        <strain evidence="3">CBS 9557</strain>
    </source>
</reference>
<protein>
    <submittedName>
        <fullName evidence="3">Ras GTPase activating protein ira2</fullName>
    </submittedName>
</protein>
<gene>
    <name evidence="3" type="primary">IRA2</name>
    <name evidence="3" type="ORF">MNAN1_001703</name>
</gene>
<keyword evidence="1" id="KW-0343">GTPase activation</keyword>
<dbReference type="Proteomes" id="UP001213623">
    <property type="component" value="Chromosome 3"/>
</dbReference>
<evidence type="ECO:0000313" key="4">
    <source>
        <dbReference type="Proteomes" id="UP001213623"/>
    </source>
</evidence>
<sequence length="2247" mass="250505">MGVLFEYVRQERDTILNEFALVLEDMELPGSLDLPDSRIQLYRALCMVRILSSCVSHEWKAYLPDEEVTEPRLAWPNPSPLEDVTVRHLLRNLVRFAETLYMYEQTVIDMHVEVEGRNSPDPERSRALSFLPPREQETIVRGRDMFVSMMDSCRGLHAGCIHHENFHVILPYFPPQQPCVRPKECGGVVFEPEGWFTPADGLDVTPIVLAAHLSRELSPVLLYLSSCNWETTRQGCGSELDPCLDLRLYESLHWRWPQLQRFLFNLAARLTHLPRRVLCQVSVVVRRMLIKWSLWHPEEREQVCANGPPEAAIALFDALFTVFDSPRRRIVLWPTLCALSGLSPHIHMPSRTRRDAGTKTAQLLDAIIHNLSTSRNYSIALFSLALMFEMGSLGNKSLPEALIQFFFQRICDLLPILRENEPRAAALFLASLVRSRYTRQVADMLQTAIQTRMCHQCVLLISHTLTLLSSYQLDESWKDILYPVCAPALRRSMRTIVSSWLVRRDITELSLTTAQAIMTNAVVDPESLLTALPPLPSGEPSWPLSLSGQQLDVALQEDSVTALVLAHVHLPTSLLMTHCMTMCSLKRLSGGVPPKALMVRFVYTSPDMLRSPKNPLPVYEKVLQILLPYDQEHAQRDTQCLFNADTHGSQRYWLTSIYVSLMRMIRAKQVALPPDGPSAVLFGLCSSNSAVVAAARELGLLLAEYTKLPVPFPALLERMPDQSKLCDILRSVPAPNETVRTMYQALFRLWKTLLPRHPCSTALAKELRHMTRVLSASLHVALYDVKLTEDEQLLCTVSELMLEPVHHHHALRLLASVPTAGLVPILELVYRGSSSEAAIAVWLPTLSAIVPRLKETCAPSPILVMIMDMVAACVRNVVNDKDRCELCRIVTVLATFEAKEVDKMRFELVDGMLPWALLSMRLRHEVLTCMVPLTTRLRPHIGLLVERMDTSLECALHRRTARAVDRLLRAGTFQDKQLPLDVVQDSETHMATQALSQVFEQNPDFLRSEAVSLTGTPLVATRCMVLRAMAQVLNSPTFHAVELESVHARPSVADLLCKEQGRWVARKLAQAPTNDVAEWERALSGVLFPHQLHVVLRSLFTIEVQQCQDEHLLMRTNSSALLFLSAYARRASYVQLQVLVQRLVAEAELVPDQALLTDVQGAESAAVARHRETAVRLIQILRKSLVTFIQLLPAELHQLFVIMKEVLTARFGPASATRALLACLCLRVIGPAIAAPSMVGASAPAPDAGHRPLLFLNKVLVALPQKGFHSHRDPALTQLNAVVAETSSELDRVLHDTCNRFVADLPDLSVTRTLSLVTGRALYALLRPMAEQGDAFAKKVLDCLPSMRSLQERVALIMDGRDRASVYEDFMTTYRESDTRVASTIFYELPRESRSAFCLAYTRMDMVRADLIGLVHYVVRTLSMQLTPWDLVLDLTGATERQMLQSQLTAFIVELLPEPVFQQLTQVYVMNAGSVLLRHSWSFADVPQQNPFSQRRQAEGGPPVRITWVTTRAEAHDLSDRQLSALSPVSQRVLNAKHSYIQTNLHIDDMLRPPVPAVLTVMGDVLAIRSTSRSSDSSFPDVHTCDVFPLVDAVFSTDQVSKIALLRRSCADELYLHSSDCLSLVQDLRCMQMALSMPSTSVSRTVPLTQVRATYIGMALFYRSSPHMPLRAAADTLLRATGMVRTLHPTVYMSPLFDMPPIPAALREGVLRSLLDIAGSHGRVNLLSSRLDELVQSVPPTQLRSMWRHLLSVWMLHPEHRSALQSAFNSLRSSSASGIEALGYACLDLMSSSQSICADSIQDAVIVAALPELHGFFVTHTFSTLTAPPMPNRRHVLGSLLALQAVQCLVPQTPLSRFLPEILALFLLFAFEPDKLLHELANNMLVHAVACWTGYQSPDLRVHDPFHGETPSVQELVQYAYQVLYALSPNADVERQWRSMLEARIRSVALTPNAPAQVRALDVLGQISAPSSDYMHSVSVALLAAYPHTPEVVNACATCLARLFVPDQAAALFWVGLLLVASGAFEGGVLLADSTLRAMPPTQDVFKTLLDARQAQGWDAQAMDRVLGVSFHRDFSFACASVLRLPLWDTDAQLQKETRDLIELLIELSAPCSSNAASPGPMALSLLLYCSDPNESTRELLQSSVSHNAELPPAESVPNSVMCAALAQSLLAQANDQQLQTLLPLTIEHEWMPDSSCSETSSRSSEERPLLQLGFSGLKWKPDSDTLATECRQWLQDLVHHLAPAPS</sequence>
<dbReference type="SUPFAM" id="SSF48350">
    <property type="entry name" value="GTPase activation domain, GAP"/>
    <property type="match status" value="1"/>
</dbReference>
<dbReference type="InterPro" id="IPR001936">
    <property type="entry name" value="RasGAP_dom"/>
</dbReference>
<organism evidence="3 4">
    <name type="scientific">Malassezia nana</name>
    <dbReference type="NCBI Taxonomy" id="180528"/>
    <lineage>
        <taxon>Eukaryota</taxon>
        <taxon>Fungi</taxon>
        <taxon>Dikarya</taxon>
        <taxon>Basidiomycota</taxon>
        <taxon>Ustilaginomycotina</taxon>
        <taxon>Malasseziomycetes</taxon>
        <taxon>Malasseziales</taxon>
        <taxon>Malasseziaceae</taxon>
        <taxon>Malassezia</taxon>
    </lineage>
</organism>